<reference evidence="2 3" key="1">
    <citation type="submission" date="2017-05" db="EMBL/GenBank/DDBJ databases">
        <authorList>
            <person name="Varghese N."/>
            <person name="Submissions S."/>
        </authorList>
    </citation>
    <scope>NUCLEOTIDE SEQUENCE [LARGE SCALE GENOMIC DNA]</scope>
    <source>
        <strain evidence="2 3">DSM 28009</strain>
    </source>
</reference>
<keyword evidence="1" id="KW-0472">Membrane</keyword>
<feature type="transmembrane region" description="Helical" evidence="1">
    <location>
        <begin position="9"/>
        <end position="29"/>
    </location>
</feature>
<dbReference type="RefSeq" id="WP_185956647.1">
    <property type="nucleotide sequence ID" value="NZ_CANLVA010000004.1"/>
</dbReference>
<evidence type="ECO:0008006" key="4">
    <source>
        <dbReference type="Google" id="ProtNLM"/>
    </source>
</evidence>
<proteinExistence type="predicted"/>
<keyword evidence="3" id="KW-1185">Reference proteome</keyword>
<name>A0A521CE45_9RHOB</name>
<gene>
    <name evidence="2" type="ORF">SAMN06265380_102320</name>
</gene>
<protein>
    <recommendedName>
        <fullName evidence="4">ABC transporter permease</fullName>
    </recommendedName>
</protein>
<evidence type="ECO:0000313" key="2">
    <source>
        <dbReference type="EMBL" id="SMO57030.1"/>
    </source>
</evidence>
<organism evidence="2 3">
    <name type="scientific">Ruegeria faecimaris</name>
    <dbReference type="NCBI Taxonomy" id="686389"/>
    <lineage>
        <taxon>Bacteria</taxon>
        <taxon>Pseudomonadati</taxon>
        <taxon>Pseudomonadota</taxon>
        <taxon>Alphaproteobacteria</taxon>
        <taxon>Rhodobacterales</taxon>
        <taxon>Roseobacteraceae</taxon>
        <taxon>Ruegeria</taxon>
    </lineage>
</organism>
<evidence type="ECO:0000256" key="1">
    <source>
        <dbReference type="SAM" id="Phobius"/>
    </source>
</evidence>
<dbReference type="Proteomes" id="UP000319555">
    <property type="component" value="Unassembled WGS sequence"/>
</dbReference>
<accession>A0A521CE45</accession>
<keyword evidence="1" id="KW-0812">Transmembrane</keyword>
<evidence type="ECO:0000313" key="3">
    <source>
        <dbReference type="Proteomes" id="UP000319555"/>
    </source>
</evidence>
<keyword evidence="1" id="KW-1133">Transmembrane helix</keyword>
<dbReference type="AlphaFoldDB" id="A0A521CE45"/>
<dbReference type="EMBL" id="FXTE01000002">
    <property type="protein sequence ID" value="SMO57030.1"/>
    <property type="molecule type" value="Genomic_DNA"/>
</dbReference>
<sequence>MITLTLHRAFIVLFGFALSIAFLMLGFFASPEAVRTSPPALYNSLLLEKLAQD</sequence>